<evidence type="ECO:0000313" key="6">
    <source>
        <dbReference type="Proteomes" id="UP000322918"/>
    </source>
</evidence>
<dbReference type="Pfam" id="PF17293">
    <property type="entry name" value="Arm-DNA-bind_5"/>
    <property type="match status" value="1"/>
</dbReference>
<keyword evidence="2" id="KW-0238">DNA-binding</keyword>
<dbReference type="InterPro" id="IPR025269">
    <property type="entry name" value="SAM-like_dom"/>
</dbReference>
<dbReference type="CDD" id="cd01185">
    <property type="entry name" value="INTN1_C_like"/>
    <property type="match status" value="1"/>
</dbReference>
<dbReference type="InterPro" id="IPR011010">
    <property type="entry name" value="DNA_brk_join_enz"/>
</dbReference>
<dbReference type="AlphaFoldDB" id="A0A5M9GVM3"/>
<keyword evidence="6" id="KW-1185">Reference proteome</keyword>
<dbReference type="InterPro" id="IPR035386">
    <property type="entry name" value="Arm-DNA-bind_5"/>
</dbReference>
<organism evidence="5 6">
    <name type="scientific">Arcticibacter tournemirensis</name>
    <dbReference type="NCBI Taxonomy" id="699437"/>
    <lineage>
        <taxon>Bacteria</taxon>
        <taxon>Pseudomonadati</taxon>
        <taxon>Bacteroidota</taxon>
        <taxon>Sphingobacteriia</taxon>
        <taxon>Sphingobacteriales</taxon>
        <taxon>Sphingobacteriaceae</taxon>
        <taxon>Arcticibacter</taxon>
    </lineage>
</organism>
<keyword evidence="3" id="KW-0233">DNA recombination</keyword>
<dbReference type="GO" id="GO:0006310">
    <property type="term" value="P:DNA recombination"/>
    <property type="evidence" value="ECO:0007669"/>
    <property type="project" value="UniProtKB-KW"/>
</dbReference>
<dbReference type="Gene3D" id="1.10.443.10">
    <property type="entry name" value="Intergrase catalytic core"/>
    <property type="match status" value="1"/>
</dbReference>
<evidence type="ECO:0000256" key="2">
    <source>
        <dbReference type="ARBA" id="ARBA00023125"/>
    </source>
</evidence>
<dbReference type="Gene3D" id="1.10.150.130">
    <property type="match status" value="1"/>
</dbReference>
<name>A0A5M9GVM3_9SPHI</name>
<feature type="domain" description="Tyr recombinase" evidence="4">
    <location>
        <begin position="223"/>
        <end position="400"/>
    </location>
</feature>
<dbReference type="SUPFAM" id="SSF56349">
    <property type="entry name" value="DNA breaking-rejoining enzymes"/>
    <property type="match status" value="1"/>
</dbReference>
<evidence type="ECO:0000256" key="1">
    <source>
        <dbReference type="ARBA" id="ARBA00008857"/>
    </source>
</evidence>
<dbReference type="InterPro" id="IPR050090">
    <property type="entry name" value="Tyrosine_recombinase_XerCD"/>
</dbReference>
<dbReference type="InterPro" id="IPR013762">
    <property type="entry name" value="Integrase-like_cat_sf"/>
</dbReference>
<dbReference type="InterPro" id="IPR002104">
    <property type="entry name" value="Integrase_catalytic"/>
</dbReference>
<dbReference type="GO" id="GO:0003677">
    <property type="term" value="F:DNA binding"/>
    <property type="evidence" value="ECO:0007669"/>
    <property type="project" value="UniProtKB-KW"/>
</dbReference>
<dbReference type="Pfam" id="PF00589">
    <property type="entry name" value="Phage_integrase"/>
    <property type="match status" value="1"/>
</dbReference>
<reference evidence="5 6" key="1">
    <citation type="submission" date="2019-09" db="EMBL/GenBank/DDBJ databases">
        <title>Pararcticibacter amylolyticus gen. nov., sp. nov., isolated from a rottenly hemp rope, and reclassification of Pedobacter tournemirensis as Pararcticibacter tournemirensis comb. nov.</title>
        <authorList>
            <person name="Cai Y."/>
        </authorList>
    </citation>
    <scope>NUCLEOTIDE SEQUENCE [LARGE SCALE GENOMIC DNA]</scope>
    <source>
        <strain evidence="5 6">TF5-37.2-LB10</strain>
    </source>
</reference>
<dbReference type="GO" id="GO:0015074">
    <property type="term" value="P:DNA integration"/>
    <property type="evidence" value="ECO:0007669"/>
    <property type="project" value="InterPro"/>
</dbReference>
<dbReference type="RefSeq" id="WP_141814196.1">
    <property type="nucleotide sequence ID" value="NZ_VFPL01000001.1"/>
</dbReference>
<dbReference type="EMBL" id="VWNE01000040">
    <property type="protein sequence ID" value="KAA8476828.1"/>
    <property type="molecule type" value="Genomic_DNA"/>
</dbReference>
<comment type="similarity">
    <text evidence="1">Belongs to the 'phage' integrase family.</text>
</comment>
<evidence type="ECO:0000313" key="5">
    <source>
        <dbReference type="EMBL" id="KAA8476828.1"/>
    </source>
</evidence>
<sequence length="410" mass="47809">MKTVNTFGIQFIIRQDKLKDGKAPIYARITVNGEIIHFALKQWINAACWDQRRGIGKGKAESIKMTNNGLEQVRMALGRCYQELQLKGGLVTASAVKDAFLGTDSEEPNTLSRLVEYHNEQAKYELEWSTLKHYYVTQRYLTRFLEAKFRKRNILLREINYKFIADFETFLRAHKPNDHQKPMNNNGVMKHLIRLRKMTNLALRLEWITSDPFKNYKIRHQKVDKDYLTQFELEAMEKKEFDIERLAIVRDLFVFCCYTGLAYVDVMKLTASHIVRGIDGEDWIKILRQKTNIPVNTPILPQAKQIMEKYQDHYRSAKLDTIFPVFSNQKVNSYLKEIADLCGIKKTLTFHIARHTFATTVTLSNGVPIETVSKMLGHTKVATTQIYARVLEQKISDDMRRLRKKLVGDH</sequence>
<protein>
    <submittedName>
        <fullName evidence="5">Site-specific integrase</fullName>
    </submittedName>
</protein>
<dbReference type="Pfam" id="PF13102">
    <property type="entry name" value="Phage_int_SAM_5"/>
    <property type="match status" value="1"/>
</dbReference>
<comment type="caution">
    <text evidence="5">The sequence shown here is derived from an EMBL/GenBank/DDBJ whole genome shotgun (WGS) entry which is preliminary data.</text>
</comment>
<dbReference type="Proteomes" id="UP000322918">
    <property type="component" value="Unassembled WGS sequence"/>
</dbReference>
<dbReference type="PANTHER" id="PTHR30349">
    <property type="entry name" value="PHAGE INTEGRASE-RELATED"/>
    <property type="match status" value="1"/>
</dbReference>
<evidence type="ECO:0000259" key="4">
    <source>
        <dbReference type="PROSITE" id="PS51898"/>
    </source>
</evidence>
<dbReference type="PROSITE" id="PS51898">
    <property type="entry name" value="TYR_RECOMBINASE"/>
    <property type="match status" value="1"/>
</dbReference>
<evidence type="ECO:0000256" key="3">
    <source>
        <dbReference type="ARBA" id="ARBA00023172"/>
    </source>
</evidence>
<dbReference type="OrthoDB" id="892893at2"/>
<dbReference type="PANTHER" id="PTHR30349:SF64">
    <property type="entry name" value="PROPHAGE INTEGRASE INTD-RELATED"/>
    <property type="match status" value="1"/>
</dbReference>
<dbReference type="InterPro" id="IPR010998">
    <property type="entry name" value="Integrase_recombinase_N"/>
</dbReference>
<gene>
    <name evidence="5" type="ORF">F1649_19310</name>
</gene>
<proteinExistence type="inferred from homology"/>
<accession>A0A5M9GVM3</accession>